<evidence type="ECO:0000313" key="2">
    <source>
        <dbReference type="EMBL" id="CAG8399151.1"/>
    </source>
</evidence>
<dbReference type="AlphaFoldDB" id="A0A9W4JKC3"/>
<dbReference type="EMBL" id="CAJVPG010000364">
    <property type="protein sequence ID" value="CAG8399151.1"/>
    <property type="molecule type" value="Genomic_DNA"/>
</dbReference>
<keyword evidence="3" id="KW-1185">Reference proteome</keyword>
<feature type="non-terminal residue" evidence="2">
    <location>
        <position position="65"/>
    </location>
</feature>
<dbReference type="Proteomes" id="UP001152649">
    <property type="component" value="Unassembled WGS sequence"/>
</dbReference>
<comment type="caution">
    <text evidence="2">The sequence shown here is derived from an EMBL/GenBank/DDBJ whole genome shotgun (WGS) entry which is preliminary data.</text>
</comment>
<feature type="region of interest" description="Disordered" evidence="1">
    <location>
        <begin position="1"/>
        <end position="32"/>
    </location>
</feature>
<dbReference type="OrthoDB" id="10251574at2759"/>
<protein>
    <submittedName>
        <fullName evidence="2">Uncharacterized protein</fullName>
    </submittedName>
</protein>
<gene>
    <name evidence="2" type="ORF">PSALAMII_LOCUS7600</name>
</gene>
<feature type="compositionally biased region" description="Polar residues" evidence="1">
    <location>
        <begin position="14"/>
        <end position="24"/>
    </location>
</feature>
<organism evidence="2 3">
    <name type="scientific">Penicillium salamii</name>
    <dbReference type="NCBI Taxonomy" id="1612424"/>
    <lineage>
        <taxon>Eukaryota</taxon>
        <taxon>Fungi</taxon>
        <taxon>Dikarya</taxon>
        <taxon>Ascomycota</taxon>
        <taxon>Pezizomycotina</taxon>
        <taxon>Eurotiomycetes</taxon>
        <taxon>Eurotiomycetidae</taxon>
        <taxon>Eurotiales</taxon>
        <taxon>Aspergillaceae</taxon>
        <taxon>Penicillium</taxon>
    </lineage>
</organism>
<sequence length="65" mass="7207">MNPFQNQLRDRSGDNTSSIYSRSTDTARDAIPMTTIPTTLQIKPSLPEINLLDHQISMARGSTMA</sequence>
<name>A0A9W4JKC3_9EURO</name>
<evidence type="ECO:0000256" key="1">
    <source>
        <dbReference type="SAM" id="MobiDB-lite"/>
    </source>
</evidence>
<accession>A0A9W4JKC3</accession>
<proteinExistence type="predicted"/>
<reference evidence="2" key="1">
    <citation type="submission" date="2021-07" db="EMBL/GenBank/DDBJ databases">
        <authorList>
            <person name="Branca A.L. A."/>
        </authorList>
    </citation>
    <scope>NUCLEOTIDE SEQUENCE</scope>
</reference>
<evidence type="ECO:0000313" key="3">
    <source>
        <dbReference type="Proteomes" id="UP001152649"/>
    </source>
</evidence>